<keyword evidence="6 8" id="KW-0472">Membrane</keyword>
<dbReference type="PANTHER" id="PTHR43829:SF9">
    <property type="entry name" value="AQUAPORIN-9"/>
    <property type="match status" value="1"/>
</dbReference>
<proteinExistence type="inferred from homology"/>
<evidence type="ECO:0000256" key="7">
    <source>
        <dbReference type="RuleBase" id="RU000477"/>
    </source>
</evidence>
<keyword evidence="5 8" id="KW-1133">Transmembrane helix</keyword>
<evidence type="ECO:0000256" key="2">
    <source>
        <dbReference type="ARBA" id="ARBA00006175"/>
    </source>
</evidence>
<dbReference type="SUPFAM" id="SSF81338">
    <property type="entry name" value="Aquaporin-like"/>
    <property type="match status" value="1"/>
</dbReference>
<name>A0ABV7ZJF6_9HELI</name>
<dbReference type="InterPro" id="IPR000425">
    <property type="entry name" value="MIP"/>
</dbReference>
<evidence type="ECO:0000256" key="6">
    <source>
        <dbReference type="ARBA" id="ARBA00023136"/>
    </source>
</evidence>
<accession>A0ABV7ZJF6</accession>
<dbReference type="Gene3D" id="1.20.1080.10">
    <property type="entry name" value="Glycerol uptake facilitator protein"/>
    <property type="match status" value="1"/>
</dbReference>
<protein>
    <submittedName>
        <fullName evidence="9">MIP/aquaporin family protein</fullName>
    </submittedName>
</protein>
<dbReference type="InterPro" id="IPR050363">
    <property type="entry name" value="MIP/Aquaporin"/>
</dbReference>
<keyword evidence="10" id="KW-1185">Reference proteome</keyword>
<dbReference type="Proteomes" id="UP001595783">
    <property type="component" value="Unassembled WGS sequence"/>
</dbReference>
<gene>
    <name evidence="9" type="ORF">ACFOPX_07445</name>
</gene>
<evidence type="ECO:0000256" key="1">
    <source>
        <dbReference type="ARBA" id="ARBA00004141"/>
    </source>
</evidence>
<evidence type="ECO:0000256" key="8">
    <source>
        <dbReference type="SAM" id="Phobius"/>
    </source>
</evidence>
<evidence type="ECO:0000256" key="3">
    <source>
        <dbReference type="ARBA" id="ARBA00022448"/>
    </source>
</evidence>
<feature type="transmembrane region" description="Helical" evidence="8">
    <location>
        <begin position="89"/>
        <end position="107"/>
    </location>
</feature>
<reference evidence="10" key="1">
    <citation type="journal article" date="2019" name="Int. J. Syst. Evol. Microbiol.">
        <title>The Global Catalogue of Microorganisms (GCM) 10K type strain sequencing project: providing services to taxonomists for standard genome sequencing and annotation.</title>
        <authorList>
            <consortium name="The Broad Institute Genomics Platform"/>
            <consortium name="The Broad Institute Genome Sequencing Center for Infectious Disease"/>
            <person name="Wu L."/>
            <person name="Ma J."/>
        </authorList>
    </citation>
    <scope>NUCLEOTIDE SEQUENCE [LARGE SCALE GENOMIC DNA]</scope>
    <source>
        <strain evidence="10">CCUG 53816</strain>
    </source>
</reference>
<organism evidence="9 10">
    <name type="scientific">Helicobacter baculiformis</name>
    <dbReference type="NCBI Taxonomy" id="427351"/>
    <lineage>
        <taxon>Bacteria</taxon>
        <taxon>Pseudomonadati</taxon>
        <taxon>Campylobacterota</taxon>
        <taxon>Epsilonproteobacteria</taxon>
        <taxon>Campylobacterales</taxon>
        <taxon>Helicobacteraceae</taxon>
        <taxon>Helicobacter</taxon>
    </lineage>
</organism>
<comment type="similarity">
    <text evidence="2 7">Belongs to the MIP/aquaporin (TC 1.A.8) family.</text>
</comment>
<feature type="transmembrane region" description="Helical" evidence="8">
    <location>
        <begin position="168"/>
        <end position="189"/>
    </location>
</feature>
<dbReference type="RefSeq" id="WP_104752266.1">
    <property type="nucleotide sequence ID" value="NZ_FZMF01000019.1"/>
</dbReference>
<keyword evidence="4 7" id="KW-0812">Transmembrane</keyword>
<dbReference type="Pfam" id="PF00230">
    <property type="entry name" value="MIP"/>
    <property type="match status" value="1"/>
</dbReference>
<comment type="caution">
    <text evidence="9">The sequence shown here is derived from an EMBL/GenBank/DDBJ whole genome shotgun (WGS) entry which is preliminary data.</text>
</comment>
<comment type="subcellular location">
    <subcellularLocation>
        <location evidence="1">Membrane</location>
        <topology evidence="1">Multi-pass membrane protein</topology>
    </subcellularLocation>
</comment>
<feature type="transmembrane region" description="Helical" evidence="8">
    <location>
        <begin position="6"/>
        <end position="27"/>
    </location>
</feature>
<sequence>MEIFIYELLGTGLMIMLGNGVVAACCLEGTKCGGSGAAQWLVITTAWGFAVFVGVVVAGPHSGAHLNPVVTLSLVLLGKVSLQAVPAYLAGEFLGAMLGALLVYTIYCEHFKITADAGLKRACFCTEPAIRNPISNFISELMGAFVLIFVILHFSNPSIHIQDPSAKIGLGSLGALPVALLVWAIGLSLGSTTGYAINPARDMGPRLVLAFLPLKVSPDFAYSWIPFIAPLVGGALAVGLSVWVGFN</sequence>
<dbReference type="PRINTS" id="PR00783">
    <property type="entry name" value="MINTRINSICP"/>
</dbReference>
<feature type="transmembrane region" description="Helical" evidence="8">
    <location>
        <begin position="137"/>
        <end position="156"/>
    </location>
</feature>
<evidence type="ECO:0000256" key="4">
    <source>
        <dbReference type="ARBA" id="ARBA00022692"/>
    </source>
</evidence>
<dbReference type="InterPro" id="IPR023271">
    <property type="entry name" value="Aquaporin-like"/>
</dbReference>
<evidence type="ECO:0000313" key="10">
    <source>
        <dbReference type="Proteomes" id="UP001595783"/>
    </source>
</evidence>
<dbReference type="PANTHER" id="PTHR43829">
    <property type="entry name" value="AQUAPORIN OR AQUAGLYCEROPORIN RELATED"/>
    <property type="match status" value="1"/>
</dbReference>
<dbReference type="EMBL" id="JBHRZO010000049">
    <property type="protein sequence ID" value="MFC3848345.1"/>
    <property type="molecule type" value="Genomic_DNA"/>
</dbReference>
<feature type="transmembrane region" description="Helical" evidence="8">
    <location>
        <begin position="39"/>
        <end position="58"/>
    </location>
</feature>
<evidence type="ECO:0000256" key="5">
    <source>
        <dbReference type="ARBA" id="ARBA00022989"/>
    </source>
</evidence>
<feature type="transmembrane region" description="Helical" evidence="8">
    <location>
        <begin position="221"/>
        <end position="246"/>
    </location>
</feature>
<keyword evidence="3 7" id="KW-0813">Transport</keyword>
<evidence type="ECO:0000313" key="9">
    <source>
        <dbReference type="EMBL" id="MFC3848345.1"/>
    </source>
</evidence>